<dbReference type="EC" id="3.4.23.36" evidence="9"/>
<feature type="transmembrane region" description="Helical" evidence="9">
    <location>
        <begin position="5"/>
        <end position="24"/>
    </location>
</feature>
<keyword evidence="6 9" id="KW-0378">Hydrolase</keyword>
<evidence type="ECO:0000256" key="1">
    <source>
        <dbReference type="ARBA" id="ARBA00006139"/>
    </source>
</evidence>
<keyword evidence="4 9" id="KW-0812">Transmembrane</keyword>
<dbReference type="HAMAP" id="MF_00161">
    <property type="entry name" value="LspA"/>
    <property type="match status" value="1"/>
</dbReference>
<comment type="similarity">
    <text evidence="1 9 11">Belongs to the peptidase A8 family.</text>
</comment>
<feature type="transmembrane region" description="Helical" evidence="9">
    <location>
        <begin position="84"/>
        <end position="104"/>
    </location>
</feature>
<evidence type="ECO:0000256" key="6">
    <source>
        <dbReference type="ARBA" id="ARBA00022801"/>
    </source>
</evidence>
<dbReference type="PRINTS" id="PR00781">
    <property type="entry name" value="LIPOSIGPTASE"/>
</dbReference>
<keyword evidence="5 9" id="KW-0064">Aspartyl protease</keyword>
<evidence type="ECO:0000256" key="10">
    <source>
        <dbReference type="RuleBase" id="RU000594"/>
    </source>
</evidence>
<keyword evidence="3 9" id="KW-0645">Protease</keyword>
<feature type="transmembrane region" description="Helical" evidence="9">
    <location>
        <begin position="60"/>
        <end position="77"/>
    </location>
</feature>
<evidence type="ECO:0000256" key="11">
    <source>
        <dbReference type="RuleBase" id="RU004181"/>
    </source>
</evidence>
<evidence type="ECO:0000256" key="5">
    <source>
        <dbReference type="ARBA" id="ARBA00022750"/>
    </source>
</evidence>
<dbReference type="KEGG" id="plig:NAG76_15325"/>
<evidence type="ECO:0000256" key="2">
    <source>
        <dbReference type="ARBA" id="ARBA00022475"/>
    </source>
</evidence>
<feature type="transmembrane region" description="Helical" evidence="9">
    <location>
        <begin position="124"/>
        <end position="148"/>
    </location>
</feature>
<accession>A0A9J6ZBH9</accession>
<comment type="catalytic activity">
    <reaction evidence="9 10">
        <text>Release of signal peptides from bacterial membrane prolipoproteins. Hydrolyzes -Xaa-Yaa-Zaa-|-(S,diacylglyceryl)Cys-, in which Xaa is hydrophobic (preferably Leu), and Yaa (Ala or Ser) and Zaa (Gly or Ala) have small, neutral side chains.</text>
        <dbReference type="EC" id="3.4.23.36"/>
    </reaction>
</comment>
<dbReference type="PANTHER" id="PTHR33695">
    <property type="entry name" value="LIPOPROTEIN SIGNAL PEPTIDASE"/>
    <property type="match status" value="1"/>
</dbReference>
<comment type="function">
    <text evidence="9 10">This protein specifically catalyzes the removal of signal peptides from prolipoproteins.</text>
</comment>
<evidence type="ECO:0000313" key="12">
    <source>
        <dbReference type="EMBL" id="URN93201.1"/>
    </source>
</evidence>
<evidence type="ECO:0000256" key="3">
    <source>
        <dbReference type="ARBA" id="ARBA00022670"/>
    </source>
</evidence>
<dbReference type="EMBL" id="CP097899">
    <property type="protein sequence ID" value="URN93201.1"/>
    <property type="molecule type" value="Genomic_DNA"/>
</dbReference>
<comment type="subcellular location">
    <subcellularLocation>
        <location evidence="9">Cell membrane</location>
        <topology evidence="9">Multi-pass membrane protein</topology>
    </subcellularLocation>
</comment>
<keyword evidence="2 9" id="KW-1003">Cell membrane</keyword>
<dbReference type="Pfam" id="PF01252">
    <property type="entry name" value="Peptidase_A8"/>
    <property type="match status" value="1"/>
</dbReference>
<feature type="active site" evidence="9">
    <location>
        <position position="132"/>
    </location>
</feature>
<dbReference type="PROSITE" id="PS00855">
    <property type="entry name" value="SPASE_II"/>
    <property type="match status" value="1"/>
</dbReference>
<dbReference type="AlphaFoldDB" id="A0A9J6ZBH9"/>
<evidence type="ECO:0000256" key="4">
    <source>
        <dbReference type="ARBA" id="ARBA00022692"/>
    </source>
</evidence>
<evidence type="ECO:0000256" key="7">
    <source>
        <dbReference type="ARBA" id="ARBA00022989"/>
    </source>
</evidence>
<evidence type="ECO:0000256" key="8">
    <source>
        <dbReference type="ARBA" id="ARBA00023136"/>
    </source>
</evidence>
<evidence type="ECO:0000313" key="13">
    <source>
        <dbReference type="Proteomes" id="UP001056756"/>
    </source>
</evidence>
<dbReference type="InterPro" id="IPR001872">
    <property type="entry name" value="Peptidase_A8"/>
</dbReference>
<feature type="active site" evidence="9">
    <location>
        <position position="114"/>
    </location>
</feature>
<dbReference type="Proteomes" id="UP001056756">
    <property type="component" value="Chromosome"/>
</dbReference>
<dbReference type="GO" id="GO:0006508">
    <property type="term" value="P:proteolysis"/>
    <property type="evidence" value="ECO:0007669"/>
    <property type="project" value="UniProtKB-KW"/>
</dbReference>
<name>A0A9J6ZBH9_9BACL</name>
<proteinExistence type="inferred from homology"/>
<comment type="pathway">
    <text evidence="9">Protein modification; lipoprotein biosynthesis (signal peptide cleavage).</text>
</comment>
<organism evidence="12 13">
    <name type="scientific">Candidatus Pristimantibacillus lignocellulolyticus</name>
    <dbReference type="NCBI Taxonomy" id="2994561"/>
    <lineage>
        <taxon>Bacteria</taxon>
        <taxon>Bacillati</taxon>
        <taxon>Bacillota</taxon>
        <taxon>Bacilli</taxon>
        <taxon>Bacillales</taxon>
        <taxon>Paenibacillaceae</taxon>
        <taxon>Candidatus Pristimantibacillus</taxon>
    </lineage>
</organism>
<gene>
    <name evidence="9 12" type="primary">lspA</name>
    <name evidence="12" type="ORF">NAG76_15325</name>
</gene>
<keyword evidence="8 9" id="KW-0472">Membrane</keyword>
<dbReference type="PANTHER" id="PTHR33695:SF1">
    <property type="entry name" value="LIPOPROTEIN SIGNAL PEPTIDASE"/>
    <property type="match status" value="1"/>
</dbReference>
<dbReference type="NCBIfam" id="TIGR00077">
    <property type="entry name" value="lspA"/>
    <property type="match status" value="1"/>
</dbReference>
<evidence type="ECO:0000256" key="9">
    <source>
        <dbReference type="HAMAP-Rule" id="MF_00161"/>
    </source>
</evidence>
<reference evidence="12" key="1">
    <citation type="submission" date="2022-05" db="EMBL/GenBank/DDBJ databases">
        <title>Novel bacterial taxa in a minimal lignocellulolytic consortium and its capacity to transform plastics disclosed by genome-resolved metagenomics.</title>
        <authorList>
            <person name="Rodriguez C.A.D."/>
            <person name="Diaz-Garcia L."/>
            <person name="Herrera K."/>
            <person name="Tarazona N.A."/>
            <person name="Sproer C."/>
            <person name="Overmann J."/>
            <person name="Jimenez D.J."/>
        </authorList>
    </citation>
    <scope>NUCLEOTIDE SEQUENCE</scope>
    <source>
        <strain evidence="12">MAG5</strain>
    </source>
</reference>
<protein>
    <recommendedName>
        <fullName evidence="9">Lipoprotein signal peptidase</fullName>
        <ecNumber evidence="9">3.4.23.36</ecNumber>
    </recommendedName>
    <alternativeName>
        <fullName evidence="9">Prolipoprotein signal peptidase</fullName>
    </alternativeName>
    <alternativeName>
        <fullName evidence="9">Signal peptidase II</fullName>
        <shortName evidence="9">SPase II</shortName>
    </alternativeName>
</protein>
<dbReference type="GO" id="GO:0005886">
    <property type="term" value="C:plasma membrane"/>
    <property type="evidence" value="ECO:0007669"/>
    <property type="project" value="UniProtKB-SubCell"/>
</dbReference>
<dbReference type="GO" id="GO:0004190">
    <property type="term" value="F:aspartic-type endopeptidase activity"/>
    <property type="evidence" value="ECO:0007669"/>
    <property type="project" value="UniProtKB-UniRule"/>
</dbReference>
<keyword evidence="7 9" id="KW-1133">Transmembrane helix</keyword>
<sequence length="163" mass="18235">MRFYYYVIAVVVLILDFISKKWIVNNMKIGDHFSVIGDFFQITSHRNRGAAFGILQDQRVFFIIITIVIVGAIIWYAQSVRKSGSVLLLSGLGLVLGGAIGNFIDRARFGEVVDFFKFNFGSYTFPIFNVADSAIVVGVILIMLDTLLSIKEEQKGKVAVENE</sequence>